<dbReference type="EMBL" id="JAURUR010000014">
    <property type="protein sequence ID" value="MDP9765689.1"/>
    <property type="molecule type" value="Genomic_DNA"/>
</dbReference>
<feature type="chain" id="PRO_5047532444" description="Carboxypeptidase regulatory-like domain-containing protein" evidence="1">
    <location>
        <begin position="22"/>
        <end position="235"/>
    </location>
</feature>
<evidence type="ECO:0000313" key="3">
    <source>
        <dbReference type="Proteomes" id="UP001232163"/>
    </source>
</evidence>
<protein>
    <recommendedName>
        <fullName evidence="4">Carboxypeptidase regulatory-like domain-containing protein</fullName>
    </recommendedName>
</protein>
<evidence type="ECO:0008006" key="4">
    <source>
        <dbReference type="Google" id="ProtNLM"/>
    </source>
</evidence>
<accession>A0ABT9MHL9</accession>
<dbReference type="InterPro" id="IPR008969">
    <property type="entry name" value="CarboxyPept-like_regulatory"/>
</dbReference>
<feature type="signal peptide" evidence="1">
    <location>
        <begin position="1"/>
        <end position="21"/>
    </location>
</feature>
<sequence>MKTRMLSLLVLALFTPQNVSAGGPAKATPWIMTGVVRNAAGQPLEGVDVSARNTVYYNMNVLARTDRQGRYRIALPHEVGTWAPYATIRRPWGDQVFQFTVYPGSAAPFAARDGAIRDFTWRIQGPHDGGVLGQKVNVYFGGGEVDASSCVLTYTPVGPLIDGSAGKAFQRGCESVADVPVGRYRITGTHAPGGVRQALDVRAEGQDVYAAATTGTFRETTYGIRMEVTYRAPGS</sequence>
<name>A0ABT9MHL9_9DEIO</name>
<keyword evidence="1" id="KW-0732">Signal</keyword>
<reference evidence="2 3" key="1">
    <citation type="submission" date="2023-07" db="EMBL/GenBank/DDBJ databases">
        <title>Genomic Encyclopedia of Type Strains, Phase IV (KMG-IV): sequencing the most valuable type-strain genomes for metagenomic binning, comparative biology and taxonomic classification.</title>
        <authorList>
            <person name="Goeker M."/>
        </authorList>
    </citation>
    <scope>NUCLEOTIDE SEQUENCE [LARGE SCALE GENOMIC DNA]</scope>
    <source>
        <strain evidence="2 3">NIO-1023</strain>
    </source>
</reference>
<dbReference type="RefSeq" id="WP_307468034.1">
    <property type="nucleotide sequence ID" value="NZ_JAURUR010000014.1"/>
</dbReference>
<organism evidence="2 3">
    <name type="scientific">Deinococcus enclensis</name>
    <dbReference type="NCBI Taxonomy" id="1049582"/>
    <lineage>
        <taxon>Bacteria</taxon>
        <taxon>Thermotogati</taxon>
        <taxon>Deinococcota</taxon>
        <taxon>Deinococci</taxon>
        <taxon>Deinococcales</taxon>
        <taxon>Deinococcaceae</taxon>
        <taxon>Deinococcus</taxon>
    </lineage>
</organism>
<keyword evidence="3" id="KW-1185">Reference proteome</keyword>
<evidence type="ECO:0000256" key="1">
    <source>
        <dbReference type="SAM" id="SignalP"/>
    </source>
</evidence>
<proteinExistence type="predicted"/>
<dbReference type="Proteomes" id="UP001232163">
    <property type="component" value="Unassembled WGS sequence"/>
</dbReference>
<gene>
    <name evidence="2" type="ORF">QO006_003144</name>
</gene>
<dbReference type="SUPFAM" id="SSF49464">
    <property type="entry name" value="Carboxypeptidase regulatory domain-like"/>
    <property type="match status" value="1"/>
</dbReference>
<comment type="caution">
    <text evidence="2">The sequence shown here is derived from an EMBL/GenBank/DDBJ whole genome shotgun (WGS) entry which is preliminary data.</text>
</comment>
<evidence type="ECO:0000313" key="2">
    <source>
        <dbReference type="EMBL" id="MDP9765689.1"/>
    </source>
</evidence>